<feature type="compositionally biased region" description="Acidic residues" evidence="5">
    <location>
        <begin position="285"/>
        <end position="317"/>
    </location>
</feature>
<evidence type="ECO:0000256" key="2">
    <source>
        <dbReference type="ARBA" id="ARBA00022771"/>
    </source>
</evidence>
<dbReference type="Gene3D" id="3.30.40.10">
    <property type="entry name" value="Zinc/RING finger domain, C3HC4 (zinc finger)"/>
    <property type="match status" value="1"/>
</dbReference>
<dbReference type="EMBL" id="ON887157">
    <property type="protein sequence ID" value="WBR14396.1"/>
    <property type="molecule type" value="Genomic_DNA"/>
</dbReference>
<keyword evidence="3" id="KW-0862">Zinc</keyword>
<dbReference type="InterPro" id="IPR013083">
    <property type="entry name" value="Znf_RING/FYVE/PHD"/>
</dbReference>
<evidence type="ECO:0000256" key="4">
    <source>
        <dbReference type="PROSITE-ProRule" id="PRU00175"/>
    </source>
</evidence>
<evidence type="ECO:0000256" key="5">
    <source>
        <dbReference type="SAM" id="MobiDB-lite"/>
    </source>
</evidence>
<feature type="domain" description="RING-type" evidence="6">
    <location>
        <begin position="377"/>
        <end position="418"/>
    </location>
</feature>
<accession>A0AA95EMS6</accession>
<dbReference type="InterPro" id="IPR051834">
    <property type="entry name" value="RING_finger_E3_ligase"/>
</dbReference>
<feature type="region of interest" description="Disordered" evidence="5">
    <location>
        <begin position="241"/>
        <end position="332"/>
    </location>
</feature>
<gene>
    <name evidence="7" type="ORF">pkur_cds_221</name>
</gene>
<dbReference type="PANTHER" id="PTHR45931">
    <property type="entry name" value="SI:CH211-59O9.10"/>
    <property type="match status" value="1"/>
</dbReference>
<feature type="compositionally biased region" description="Basic and acidic residues" evidence="5">
    <location>
        <begin position="113"/>
        <end position="125"/>
    </location>
</feature>
<dbReference type="CDD" id="cd16454">
    <property type="entry name" value="RING-H2_PA-TM-RING"/>
    <property type="match status" value="1"/>
</dbReference>
<proteinExistence type="predicted"/>
<dbReference type="Proteomes" id="UP001185135">
    <property type="component" value="Segment"/>
</dbReference>
<evidence type="ECO:0000256" key="3">
    <source>
        <dbReference type="ARBA" id="ARBA00022833"/>
    </source>
</evidence>
<dbReference type="GO" id="GO:0061630">
    <property type="term" value="F:ubiquitin protein ligase activity"/>
    <property type="evidence" value="ECO:0007669"/>
    <property type="project" value="TreeGrafter"/>
</dbReference>
<dbReference type="PROSITE" id="PS50089">
    <property type="entry name" value="ZF_RING_2"/>
    <property type="match status" value="1"/>
</dbReference>
<dbReference type="GO" id="GO:0008270">
    <property type="term" value="F:zinc ion binding"/>
    <property type="evidence" value="ECO:0007669"/>
    <property type="project" value="UniProtKB-KW"/>
</dbReference>
<feature type="compositionally biased region" description="Low complexity" evidence="5">
    <location>
        <begin position="158"/>
        <end position="170"/>
    </location>
</feature>
<dbReference type="PANTHER" id="PTHR45931:SF3">
    <property type="entry name" value="RING ZINC FINGER-CONTAINING PROTEIN"/>
    <property type="match status" value="1"/>
</dbReference>
<dbReference type="GO" id="GO:0006511">
    <property type="term" value="P:ubiquitin-dependent protein catabolic process"/>
    <property type="evidence" value="ECO:0007669"/>
    <property type="project" value="TreeGrafter"/>
</dbReference>
<reference evidence="7" key="1">
    <citation type="submission" date="2022-06" db="EMBL/GenBank/DDBJ databases">
        <authorList>
            <person name="Legendre M."/>
            <person name="Claverie J.-M."/>
            <person name="Alempic J.-M."/>
            <person name="Abergel C."/>
        </authorList>
    </citation>
    <scope>NUCLEOTIDE SEQUENCE</scope>
    <source>
        <strain evidence="7">Kuranda</strain>
    </source>
</reference>
<feature type="compositionally biased region" description="Low complexity" evidence="5">
    <location>
        <begin position="245"/>
        <end position="260"/>
    </location>
</feature>
<feature type="compositionally biased region" description="Acidic residues" evidence="5">
    <location>
        <begin position="136"/>
        <end position="157"/>
    </location>
</feature>
<dbReference type="SUPFAM" id="SSF57850">
    <property type="entry name" value="RING/U-box"/>
    <property type="match status" value="1"/>
</dbReference>
<evidence type="ECO:0000313" key="8">
    <source>
        <dbReference type="Proteomes" id="UP001185135"/>
    </source>
</evidence>
<organism evidence="7 8">
    <name type="scientific">Pandoravirus kuranda</name>
    <dbReference type="NCBI Taxonomy" id="3019033"/>
    <lineage>
        <taxon>Viruses</taxon>
        <taxon>Pandoravirus</taxon>
    </lineage>
</organism>
<dbReference type="SMART" id="SM00184">
    <property type="entry name" value="RING"/>
    <property type="match status" value="1"/>
</dbReference>
<keyword evidence="2 4" id="KW-0863">Zinc-finger</keyword>
<protein>
    <submittedName>
        <fullName evidence="7">Ring-finger e3 ubiquitin-protein ligase</fullName>
    </submittedName>
</protein>
<dbReference type="Pfam" id="PF13639">
    <property type="entry name" value="zf-RING_2"/>
    <property type="match status" value="1"/>
</dbReference>
<keyword evidence="1" id="KW-0479">Metal-binding</keyword>
<feature type="region of interest" description="Disordered" evidence="5">
    <location>
        <begin position="113"/>
        <end position="193"/>
    </location>
</feature>
<name>A0AA95EMS6_9VIRU</name>
<sequence>MNRGGDGDAHDPVAAMLEAALRWQSGVPFVSTPHFAVVADRHGMRTLSGRSSLTRTTAASVGTYRHGNSRMRAVPTGAVGRRVYVPSLAITEAPRHGRHLGSGTRRGAICRRASESVDSHQRGDGADNSDNSGDGGSDDGDGGDDDESDSDGSDDDPAGASDSTETSDSSADSDDGSEGAIDRGETSADRGLMVTRSRRRILLHSRQQQQQQAVDRRATAAYGGHLFGRLVRLGASPPYIPPRSLPSSSSSSSSSLSSSPAGSDNDTIGDSDVGTSDGDHHDSNGDGDDGDDDDYDDDDGEDESTDLDSDDDSDDGSEGATRGRPSRRSARRLFDDAVSASIDDARASGGALAPAPNVVGALPTRTHCSARDGDGACAVCLDDFAEGDQLRILPCTHAYHTACIDRWLAGHNACPCCRAPVAARDACTPAPVFLVAYPVDPAPMPAWMCHALEAGDSQGA</sequence>
<evidence type="ECO:0000313" key="7">
    <source>
        <dbReference type="EMBL" id="WBR14396.1"/>
    </source>
</evidence>
<evidence type="ECO:0000259" key="6">
    <source>
        <dbReference type="PROSITE" id="PS50089"/>
    </source>
</evidence>
<evidence type="ECO:0000256" key="1">
    <source>
        <dbReference type="ARBA" id="ARBA00022723"/>
    </source>
</evidence>
<dbReference type="InterPro" id="IPR001841">
    <property type="entry name" value="Znf_RING"/>
</dbReference>